<evidence type="ECO:0000313" key="2">
    <source>
        <dbReference type="Proteomes" id="UP000789595"/>
    </source>
</evidence>
<gene>
    <name evidence="1" type="ORF">PECAL_4P07440</name>
</gene>
<dbReference type="Proteomes" id="UP000789595">
    <property type="component" value="Unassembled WGS sequence"/>
</dbReference>
<proteinExistence type="predicted"/>
<reference evidence="1" key="1">
    <citation type="submission" date="2021-11" db="EMBL/GenBank/DDBJ databases">
        <authorList>
            <consortium name="Genoscope - CEA"/>
            <person name="William W."/>
        </authorList>
    </citation>
    <scope>NUCLEOTIDE SEQUENCE</scope>
</reference>
<protein>
    <submittedName>
        <fullName evidence="1">Uncharacterized protein</fullName>
    </submittedName>
</protein>
<dbReference type="AlphaFoldDB" id="A0A8J2SJP7"/>
<accession>A0A8J2SJP7</accession>
<dbReference type="EMBL" id="CAKKNE010000004">
    <property type="protein sequence ID" value="CAH0373538.1"/>
    <property type="molecule type" value="Genomic_DNA"/>
</dbReference>
<keyword evidence="2" id="KW-1185">Reference proteome</keyword>
<organism evidence="1 2">
    <name type="scientific">Pelagomonas calceolata</name>
    <dbReference type="NCBI Taxonomy" id="35677"/>
    <lineage>
        <taxon>Eukaryota</taxon>
        <taxon>Sar</taxon>
        <taxon>Stramenopiles</taxon>
        <taxon>Ochrophyta</taxon>
        <taxon>Pelagophyceae</taxon>
        <taxon>Pelagomonadales</taxon>
        <taxon>Pelagomonadaceae</taxon>
        <taxon>Pelagomonas</taxon>
    </lineage>
</organism>
<sequence>MKPPRNSRLFVCRAYTGRAAPSVPGNDKPTGLDHAGLDAGGARLRRARLGLVRAGRPPELPGANAVYQFLNVSDLELTHATQEGITLRVLLSRLLNCQPMRVSKKYSGEAWATHGKRPYTPARYEAVPSQPDAAELGRLEGAFHRSLRPGAQLTTSLLGTSGLPTPVGACVEINQ</sequence>
<evidence type="ECO:0000313" key="1">
    <source>
        <dbReference type="EMBL" id="CAH0373538.1"/>
    </source>
</evidence>
<comment type="caution">
    <text evidence="1">The sequence shown here is derived from an EMBL/GenBank/DDBJ whole genome shotgun (WGS) entry which is preliminary data.</text>
</comment>
<name>A0A8J2SJP7_9STRA</name>